<reference evidence="3" key="1">
    <citation type="submission" date="2022-11" db="EMBL/GenBank/DDBJ databases">
        <title>Centuries of genome instability and evolution in soft-shell clam transmissible cancer (bioRxiv).</title>
        <authorList>
            <person name="Hart S.F.M."/>
            <person name="Yonemitsu M.A."/>
            <person name="Giersch R.M."/>
            <person name="Beal B.F."/>
            <person name="Arriagada G."/>
            <person name="Davis B.W."/>
            <person name="Ostrander E.A."/>
            <person name="Goff S.P."/>
            <person name="Metzger M.J."/>
        </authorList>
    </citation>
    <scope>NUCLEOTIDE SEQUENCE</scope>
    <source>
        <strain evidence="3">MELC-2E11</strain>
        <tissue evidence="3">Siphon/mantle</tissue>
    </source>
</reference>
<dbReference type="PROSITE" id="PS51059">
    <property type="entry name" value="PARP_CATALYTIC"/>
    <property type="match status" value="1"/>
</dbReference>
<keyword evidence="1" id="KW-0808">Transferase</keyword>
<organism evidence="3 4">
    <name type="scientific">Mya arenaria</name>
    <name type="common">Soft-shell clam</name>
    <dbReference type="NCBI Taxonomy" id="6604"/>
    <lineage>
        <taxon>Eukaryota</taxon>
        <taxon>Metazoa</taxon>
        <taxon>Spiralia</taxon>
        <taxon>Lophotrochozoa</taxon>
        <taxon>Mollusca</taxon>
        <taxon>Bivalvia</taxon>
        <taxon>Autobranchia</taxon>
        <taxon>Heteroconchia</taxon>
        <taxon>Euheterodonta</taxon>
        <taxon>Imparidentia</taxon>
        <taxon>Neoheterodontei</taxon>
        <taxon>Myida</taxon>
        <taxon>Myoidea</taxon>
        <taxon>Myidae</taxon>
        <taxon>Mya</taxon>
    </lineage>
</organism>
<dbReference type="EMBL" id="CP111015">
    <property type="protein sequence ID" value="WAR03057.1"/>
    <property type="molecule type" value="Genomic_DNA"/>
</dbReference>
<dbReference type="SUPFAM" id="SSF57850">
    <property type="entry name" value="RING/U-box"/>
    <property type="match status" value="1"/>
</dbReference>
<dbReference type="InterPro" id="IPR012317">
    <property type="entry name" value="Poly(ADP-ribose)pol_cat_dom"/>
</dbReference>
<evidence type="ECO:0000256" key="1">
    <source>
        <dbReference type="RuleBase" id="RU362114"/>
    </source>
</evidence>
<dbReference type="SUPFAM" id="SSF56399">
    <property type="entry name" value="ADP-ribosylation"/>
    <property type="match status" value="1"/>
</dbReference>
<dbReference type="Gene3D" id="3.90.228.10">
    <property type="match status" value="1"/>
</dbReference>
<evidence type="ECO:0000259" key="2">
    <source>
        <dbReference type="PROSITE" id="PS51059"/>
    </source>
</evidence>
<evidence type="ECO:0000313" key="4">
    <source>
        <dbReference type="Proteomes" id="UP001164746"/>
    </source>
</evidence>
<dbReference type="PANTHER" id="PTHR45740">
    <property type="entry name" value="POLY [ADP-RIBOSE] POLYMERASE"/>
    <property type="match status" value="1"/>
</dbReference>
<dbReference type="Proteomes" id="UP001164746">
    <property type="component" value="Chromosome 4"/>
</dbReference>
<name>A0ABY7E2M8_MYAAR</name>
<evidence type="ECO:0000313" key="3">
    <source>
        <dbReference type="EMBL" id="WAR03057.1"/>
    </source>
</evidence>
<dbReference type="InterPro" id="IPR051712">
    <property type="entry name" value="ARTD-AVP"/>
</dbReference>
<dbReference type="EC" id="2.4.2.-" evidence="1"/>
<keyword evidence="4" id="KW-1185">Reference proteome</keyword>
<keyword evidence="1" id="KW-0520">NAD</keyword>
<gene>
    <name evidence="3" type="ORF">MAR_009615</name>
</gene>
<feature type="domain" description="PARP catalytic" evidence="2">
    <location>
        <begin position="244"/>
        <end position="420"/>
    </location>
</feature>
<keyword evidence="1" id="KW-0328">Glycosyltransferase</keyword>
<protein>
    <recommendedName>
        <fullName evidence="1">Poly [ADP-ribose] polymerase</fullName>
        <shortName evidence="1">PARP</shortName>
        <ecNumber evidence="1">2.4.2.-</ecNumber>
    </recommendedName>
</protein>
<accession>A0ABY7E2M8</accession>
<dbReference type="PANTHER" id="PTHR45740:SF2">
    <property type="entry name" value="POLY [ADP-RIBOSE] POLYMERASE"/>
    <property type="match status" value="1"/>
</dbReference>
<dbReference type="Pfam" id="PF00644">
    <property type="entry name" value="PARP"/>
    <property type="match status" value="1"/>
</dbReference>
<proteinExistence type="predicted"/>
<sequence length="420" mass="46380">MDSSIDSSADMNFSDIDDCLDLTDTTLECDRSVVQTNNDATGSDDELDPDVIVIRDEPPDDAAAENSVELLEDYEEEADEEVGLTLLSGRSKKGKALMRGKTKVKATDKCCEGHLVCNDCVKRTTKDVLMGKMQGSVSCPKPDCSSSVPMSELRKVHESLIIELLEDKWQKDTLDALEKMSDVIKCPGCGLSQVLDVEVKQYKCAGCSKSYCRHCNREWGDRSHDLCISTKKWESSFSGKVINIPAYWCDPPLNQLMYKNMHCNVVRIYRVQNHKMWEKYSVTRSHMIEDLGERTTNETRLYHGTDIQTIGAICEEGFDLRMSGKNACLFGDGVYFANSAAFSHKYAAMGRSRSKSQAIGSAAGFQSIAHTSPGIHLSSTVKPVNPVPTTQITFTQAYPLGIPFSTTGAHSLSAFNPQGD</sequence>